<evidence type="ECO:0000256" key="3">
    <source>
        <dbReference type="PROSITE-ProRule" id="PRU00708"/>
    </source>
</evidence>
<evidence type="ECO:0000256" key="1">
    <source>
        <dbReference type="ARBA" id="ARBA00007626"/>
    </source>
</evidence>
<dbReference type="NCBIfam" id="TIGR00756">
    <property type="entry name" value="PPR"/>
    <property type="match status" value="6"/>
</dbReference>
<evidence type="ECO:0008006" key="7">
    <source>
        <dbReference type="Google" id="ProtNLM"/>
    </source>
</evidence>
<dbReference type="Gene3D" id="1.25.40.10">
    <property type="entry name" value="Tetratricopeptide repeat domain"/>
    <property type="match status" value="3"/>
</dbReference>
<gene>
    <name evidence="5" type="ORF">BUALT_Bualt08G0096900</name>
</gene>
<keyword evidence="2" id="KW-0677">Repeat</keyword>
<accession>A0AAV6X4H2</accession>
<feature type="compositionally biased region" description="Low complexity" evidence="4">
    <location>
        <begin position="23"/>
        <end position="42"/>
    </location>
</feature>
<protein>
    <recommendedName>
        <fullName evidence="7">Pentatricopeptide repeat-containing protein</fullName>
    </recommendedName>
</protein>
<comment type="caution">
    <text evidence="5">The sequence shown here is derived from an EMBL/GenBank/DDBJ whole genome shotgun (WGS) entry which is preliminary data.</text>
</comment>
<dbReference type="AlphaFoldDB" id="A0AAV6X4H2"/>
<feature type="compositionally biased region" description="Basic residues" evidence="4">
    <location>
        <begin position="45"/>
        <end position="56"/>
    </location>
</feature>
<dbReference type="PROSITE" id="PS51375">
    <property type="entry name" value="PPR"/>
    <property type="match status" value="7"/>
</dbReference>
<feature type="region of interest" description="Disordered" evidence="4">
    <location>
        <begin position="23"/>
        <end position="70"/>
    </location>
</feature>
<feature type="repeat" description="PPR" evidence="3">
    <location>
        <begin position="382"/>
        <end position="416"/>
    </location>
</feature>
<sequence>MGKLPQAFRRAASQSAVSTLLNSNASSSSSSSIQEQIASPISNRQSHKKNSNKKPIKNNLPTTKSNTPSVIFESPKLSDAKTLFNSIISSNKTLPSEPSFYSSILQSFSSVSSVQDSILFLNHMIKTYPPFSPNRFTYHVLLVQSCSSPDEQSLSSVHNVLNLMTNGGFPPNQVSTDLAVRTLCGCGREEHAIELVKELSDRNSPPDAYTYNFLVRHLVKNRSLSTVNCFIKDMGEFGVKPDLVTYTIMIDNVCNSKNLREATRLLGVLSEEGYKPDCYVYNTIMKGYCMLSQGANVIEVYKKMQDEGVEPDKYTYNTLIFGLSKSGRLKEAKKFLRVMNERGHLPDAVTYTSLMNGMCREGDALGALALLGEMEEKGCSPNSCTYNTLLHGLCKARLLDKGLELYGLMKKVDIKLETGSYGTFLRALCRNGRVAEAYEVFDYAIESKSLSDVAAYSTLETTLKWLRKAREQGKSSSGYSVSKFCTWELFDVEMKDPPSPFNSKTKIFPIFKNQILPTRFTLHSHAAATGGLISQHAASIRNPAAPSSHATPPLLTVTQPPSPSASVAANNPKPPFTPYHFPIVLLLLVSHRFGTPGDTSSHPTPSVADSTSPIFCSREETSERTMDCVDPIINEEVDDIENTDMIATNDDVQKAKRAKTSQVWKHIEETLMSAIKVEDELCSQGDKKELER</sequence>
<evidence type="ECO:0000313" key="5">
    <source>
        <dbReference type="EMBL" id="KAG8378041.1"/>
    </source>
</evidence>
<keyword evidence="6" id="KW-1185">Reference proteome</keyword>
<feature type="repeat" description="PPR" evidence="3">
    <location>
        <begin position="207"/>
        <end position="241"/>
    </location>
</feature>
<dbReference type="InterPro" id="IPR002885">
    <property type="entry name" value="PPR_rpt"/>
</dbReference>
<proteinExistence type="inferred from homology"/>
<feature type="compositionally biased region" description="Polar residues" evidence="4">
    <location>
        <begin position="60"/>
        <end position="69"/>
    </location>
</feature>
<name>A0AAV6X4H2_9LAMI</name>
<dbReference type="PANTHER" id="PTHR47939:SF13">
    <property type="entry name" value="OS03G0201400 PROTEIN"/>
    <property type="match status" value="1"/>
</dbReference>
<dbReference type="Proteomes" id="UP000826271">
    <property type="component" value="Unassembled WGS sequence"/>
</dbReference>
<feature type="repeat" description="PPR" evidence="3">
    <location>
        <begin position="312"/>
        <end position="346"/>
    </location>
</feature>
<evidence type="ECO:0000256" key="4">
    <source>
        <dbReference type="SAM" id="MobiDB-lite"/>
    </source>
</evidence>
<feature type="repeat" description="PPR" evidence="3">
    <location>
        <begin position="417"/>
        <end position="451"/>
    </location>
</feature>
<evidence type="ECO:0000256" key="2">
    <source>
        <dbReference type="ARBA" id="ARBA00022737"/>
    </source>
</evidence>
<comment type="similarity">
    <text evidence="1">Belongs to the PPR family. P subfamily.</text>
</comment>
<reference evidence="5" key="1">
    <citation type="submission" date="2019-10" db="EMBL/GenBank/DDBJ databases">
        <authorList>
            <person name="Zhang R."/>
            <person name="Pan Y."/>
            <person name="Wang J."/>
            <person name="Ma R."/>
            <person name="Yu S."/>
        </authorList>
    </citation>
    <scope>NUCLEOTIDE SEQUENCE</scope>
    <source>
        <strain evidence="5">LA-IB0</strain>
        <tissue evidence="5">Leaf</tissue>
    </source>
</reference>
<feature type="repeat" description="PPR" evidence="3">
    <location>
        <begin position="242"/>
        <end position="276"/>
    </location>
</feature>
<feature type="repeat" description="PPR" evidence="3">
    <location>
        <begin position="347"/>
        <end position="381"/>
    </location>
</feature>
<evidence type="ECO:0000313" key="6">
    <source>
        <dbReference type="Proteomes" id="UP000826271"/>
    </source>
</evidence>
<dbReference type="Pfam" id="PF12854">
    <property type="entry name" value="PPR_1"/>
    <property type="match status" value="1"/>
</dbReference>
<organism evidence="5 6">
    <name type="scientific">Buddleja alternifolia</name>
    <dbReference type="NCBI Taxonomy" id="168488"/>
    <lineage>
        <taxon>Eukaryota</taxon>
        <taxon>Viridiplantae</taxon>
        <taxon>Streptophyta</taxon>
        <taxon>Embryophyta</taxon>
        <taxon>Tracheophyta</taxon>
        <taxon>Spermatophyta</taxon>
        <taxon>Magnoliopsida</taxon>
        <taxon>eudicotyledons</taxon>
        <taxon>Gunneridae</taxon>
        <taxon>Pentapetalae</taxon>
        <taxon>asterids</taxon>
        <taxon>lamiids</taxon>
        <taxon>Lamiales</taxon>
        <taxon>Scrophulariaceae</taxon>
        <taxon>Buddlejeae</taxon>
        <taxon>Buddleja</taxon>
    </lineage>
</organism>
<feature type="repeat" description="PPR" evidence="3">
    <location>
        <begin position="277"/>
        <end position="311"/>
    </location>
</feature>
<dbReference type="InterPro" id="IPR050667">
    <property type="entry name" value="PPR-containing_protein"/>
</dbReference>
<dbReference type="EMBL" id="WHWC01000008">
    <property type="protein sequence ID" value="KAG8378041.1"/>
    <property type="molecule type" value="Genomic_DNA"/>
</dbReference>
<dbReference type="Pfam" id="PF13041">
    <property type="entry name" value="PPR_2"/>
    <property type="match status" value="3"/>
</dbReference>
<dbReference type="PANTHER" id="PTHR47939">
    <property type="entry name" value="MEMBRANE-ASSOCIATED SALT-INDUCIBLE PROTEIN-LIKE"/>
    <property type="match status" value="1"/>
</dbReference>
<dbReference type="InterPro" id="IPR011990">
    <property type="entry name" value="TPR-like_helical_dom_sf"/>
</dbReference>